<name>A0A380NML9_9FIRM</name>
<evidence type="ECO:0000313" key="1">
    <source>
        <dbReference type="EMBL" id="SUP43607.1"/>
    </source>
</evidence>
<gene>
    <name evidence="1" type="ORF">NCTC12020_01243</name>
</gene>
<dbReference type="AlphaFoldDB" id="A0A380NML9"/>
<dbReference type="RefSeq" id="WP_245935698.1">
    <property type="nucleotide sequence ID" value="NZ_UHIO01000001.1"/>
</dbReference>
<organism evidence="1 2">
    <name type="scientific">Veillonella criceti</name>
    <dbReference type="NCBI Taxonomy" id="103891"/>
    <lineage>
        <taxon>Bacteria</taxon>
        <taxon>Bacillati</taxon>
        <taxon>Bacillota</taxon>
        <taxon>Negativicutes</taxon>
        <taxon>Veillonellales</taxon>
        <taxon>Veillonellaceae</taxon>
        <taxon>Veillonella</taxon>
    </lineage>
</organism>
<protein>
    <submittedName>
        <fullName evidence="1">Uncharacterized conserved protein</fullName>
    </submittedName>
</protein>
<reference evidence="1 2" key="1">
    <citation type="submission" date="2018-06" db="EMBL/GenBank/DDBJ databases">
        <authorList>
            <consortium name="Pathogen Informatics"/>
            <person name="Doyle S."/>
        </authorList>
    </citation>
    <scope>NUCLEOTIDE SEQUENCE [LARGE SCALE GENOMIC DNA]</scope>
    <source>
        <strain evidence="1 2">NCTC12020</strain>
    </source>
</reference>
<dbReference type="InterPro" id="IPR007553">
    <property type="entry name" value="2-thiour_desulf"/>
</dbReference>
<sequence>MKILCSACLLGENCKYNGGNNYSEALARFIEQVSLMAKPQTEDQFVNRANSSKLKGAMKPMKPMESKTMGFMEPSKTAMGLGKTIMEPIELVTGDRESVVEIIPVCPEVLGGLPTPRIPAEIVDGEVRTRDGQSVDREFRQGAWQALKIAREKQVDVAILQSRSPSCGVKEIYDGTFSGTRIAGSGIFASLLKDHGIEVIDVEDLIV</sequence>
<dbReference type="Proteomes" id="UP000255367">
    <property type="component" value="Unassembled WGS sequence"/>
</dbReference>
<accession>A0A380NML9</accession>
<dbReference type="EMBL" id="UHIO01000001">
    <property type="protein sequence ID" value="SUP43607.1"/>
    <property type="molecule type" value="Genomic_DNA"/>
</dbReference>
<keyword evidence="2" id="KW-1185">Reference proteome</keyword>
<dbReference type="Pfam" id="PF04463">
    <property type="entry name" value="2-thiour_desulf"/>
    <property type="match status" value="1"/>
</dbReference>
<proteinExistence type="predicted"/>
<dbReference type="PANTHER" id="PTHR30087">
    <property type="entry name" value="INNER MEMBRANE PROTEIN"/>
    <property type="match status" value="1"/>
</dbReference>
<evidence type="ECO:0000313" key="2">
    <source>
        <dbReference type="Proteomes" id="UP000255367"/>
    </source>
</evidence>
<dbReference type="PANTHER" id="PTHR30087:SF1">
    <property type="entry name" value="HYPOTHETICAL CYTOSOLIC PROTEIN"/>
    <property type="match status" value="1"/>
</dbReference>